<dbReference type="Pfam" id="PF01464">
    <property type="entry name" value="SLT"/>
    <property type="match status" value="1"/>
</dbReference>
<sequence length="532" mass="57727">MVRPAMLLVSPMLAIALVMSLVTTTAVAADRKDPMAEWKGRMTGLDTRIKAAQSEAELHELQGQMDQLLQACAQARGCDIAQLLPIYRAASAARSNPVSMKDDNDDGGDGPDEMIDVAGDKTPQQATADALLDERNRHFLDMVKMNPAVQAGIRRWLTDMRPSLMASYENFQYLKSSMLPAFQSRGLSEALLFGIIAKESNGKVHVGSRVGAVGPLQFMPATGRRFGLGQDGSGFDTRYDPKMSSAAAAEYFSERYAELNNNIELSLAAYNGGEGRALRVYQASGGRSFWDADVYAQFPAETRDYVPMVIAAAWLYLHPREYGVRFPRVSDRPAQIKLEKPTSFNEMTICMGNARGTDGYLRALRNMNPRYSPDTWLSAGTVLNATTAMSRAYSWNCTSGRRAELAHELMTADARSALVRIGPLEPGATSAASAQIEQAGIGAATQDPATRIQPLAVAAPPPKAIAKPAPRVEKKEKPKRVKQYRVAKGDTLGRIADKHDCDLKALAKANGLHAPGYVVKPGSSIKLEGCDN</sequence>
<feature type="signal peptide" evidence="3">
    <location>
        <begin position="1"/>
        <end position="28"/>
    </location>
</feature>
<feature type="region of interest" description="Disordered" evidence="2">
    <location>
        <begin position="95"/>
        <end position="118"/>
    </location>
</feature>
<name>A0A2K1PYY9_9GAMM</name>
<gene>
    <name evidence="5" type="ORF">Lysil_2179</name>
</gene>
<keyword evidence="3" id="KW-0732">Signal</keyword>
<dbReference type="OrthoDB" id="9815002at2"/>
<feature type="domain" description="LysM" evidence="4">
    <location>
        <begin position="482"/>
        <end position="527"/>
    </location>
</feature>
<feature type="compositionally biased region" description="Acidic residues" evidence="2">
    <location>
        <begin position="103"/>
        <end position="115"/>
    </location>
</feature>
<protein>
    <submittedName>
        <fullName evidence="5">Transglycosylase SLT domain</fullName>
    </submittedName>
</protein>
<evidence type="ECO:0000256" key="2">
    <source>
        <dbReference type="SAM" id="MobiDB-lite"/>
    </source>
</evidence>
<proteinExistence type="inferred from homology"/>
<dbReference type="InterPro" id="IPR008258">
    <property type="entry name" value="Transglycosylase_SLT_dom_1"/>
</dbReference>
<dbReference type="SMART" id="SM00257">
    <property type="entry name" value="LysM"/>
    <property type="match status" value="1"/>
</dbReference>
<reference evidence="5 6" key="1">
    <citation type="submission" date="2017-08" db="EMBL/GenBank/DDBJ databases">
        <title>Lysobacter sylvestris genome.</title>
        <authorList>
            <person name="Zhang D.-C."/>
            <person name="Albuquerque L."/>
            <person name="Franca L."/>
            <person name="Froufe H.J.C."/>
            <person name="Barroso C."/>
            <person name="Egas C."/>
            <person name="Da Costa M."/>
            <person name="Margesin R."/>
        </authorList>
    </citation>
    <scope>NUCLEOTIDE SEQUENCE [LARGE SCALE GENOMIC DNA]</scope>
    <source>
        <strain evidence="5 6">AM20-91</strain>
    </source>
</reference>
<feature type="chain" id="PRO_5014449099" evidence="3">
    <location>
        <begin position="29"/>
        <end position="532"/>
    </location>
</feature>
<comment type="caution">
    <text evidence="5">The sequence shown here is derived from an EMBL/GenBank/DDBJ whole genome shotgun (WGS) entry which is preliminary data.</text>
</comment>
<dbReference type="Gene3D" id="3.10.350.10">
    <property type="entry name" value="LysM domain"/>
    <property type="match status" value="1"/>
</dbReference>
<dbReference type="PROSITE" id="PS51782">
    <property type="entry name" value="LYSM"/>
    <property type="match status" value="1"/>
</dbReference>
<dbReference type="Gene3D" id="1.10.530.10">
    <property type="match status" value="1"/>
</dbReference>
<dbReference type="PANTHER" id="PTHR37423:SF2">
    <property type="entry name" value="MEMBRANE-BOUND LYTIC MUREIN TRANSGLYCOSYLASE C"/>
    <property type="match status" value="1"/>
</dbReference>
<keyword evidence="6" id="KW-1185">Reference proteome</keyword>
<dbReference type="PANTHER" id="PTHR37423">
    <property type="entry name" value="SOLUBLE LYTIC MUREIN TRANSGLYCOSYLASE-RELATED"/>
    <property type="match status" value="1"/>
</dbReference>
<dbReference type="InterPro" id="IPR018392">
    <property type="entry name" value="LysM"/>
</dbReference>
<evidence type="ECO:0000259" key="4">
    <source>
        <dbReference type="PROSITE" id="PS51782"/>
    </source>
</evidence>
<dbReference type="SUPFAM" id="SSF53955">
    <property type="entry name" value="Lysozyme-like"/>
    <property type="match status" value="1"/>
</dbReference>
<comment type="similarity">
    <text evidence="1">Belongs to the transglycosylase Slt family.</text>
</comment>
<dbReference type="EMBL" id="NPZB01000002">
    <property type="protein sequence ID" value="PNS08003.1"/>
    <property type="molecule type" value="Genomic_DNA"/>
</dbReference>
<dbReference type="SUPFAM" id="SSF54106">
    <property type="entry name" value="LysM domain"/>
    <property type="match status" value="1"/>
</dbReference>
<dbReference type="Pfam" id="PF01476">
    <property type="entry name" value="LysM"/>
    <property type="match status" value="1"/>
</dbReference>
<dbReference type="AlphaFoldDB" id="A0A2K1PYY9"/>
<dbReference type="Proteomes" id="UP000236220">
    <property type="component" value="Unassembled WGS sequence"/>
</dbReference>
<dbReference type="CDD" id="cd00118">
    <property type="entry name" value="LysM"/>
    <property type="match status" value="1"/>
</dbReference>
<dbReference type="InterPro" id="IPR036779">
    <property type="entry name" value="LysM_dom_sf"/>
</dbReference>
<evidence type="ECO:0000256" key="1">
    <source>
        <dbReference type="ARBA" id="ARBA00007734"/>
    </source>
</evidence>
<organism evidence="5 6">
    <name type="scientific">Solilutibacter silvestris</name>
    <dbReference type="NCBI Taxonomy" id="1645665"/>
    <lineage>
        <taxon>Bacteria</taxon>
        <taxon>Pseudomonadati</taxon>
        <taxon>Pseudomonadota</taxon>
        <taxon>Gammaproteobacteria</taxon>
        <taxon>Lysobacterales</taxon>
        <taxon>Lysobacteraceae</taxon>
        <taxon>Solilutibacter</taxon>
    </lineage>
</organism>
<evidence type="ECO:0000313" key="6">
    <source>
        <dbReference type="Proteomes" id="UP000236220"/>
    </source>
</evidence>
<evidence type="ECO:0000313" key="5">
    <source>
        <dbReference type="EMBL" id="PNS08003.1"/>
    </source>
</evidence>
<evidence type="ECO:0000256" key="3">
    <source>
        <dbReference type="SAM" id="SignalP"/>
    </source>
</evidence>
<accession>A0A2K1PYY9</accession>
<dbReference type="InterPro" id="IPR023346">
    <property type="entry name" value="Lysozyme-like_dom_sf"/>
</dbReference>